<dbReference type="RefSeq" id="WP_020101720.1">
    <property type="nucleotide sequence ID" value="NZ_ANBS01000012.1"/>
</dbReference>
<dbReference type="Pfam" id="PF19626">
    <property type="entry name" value="DUF6131"/>
    <property type="match status" value="1"/>
</dbReference>
<dbReference type="KEGG" id="mmuc:C1S78_012805"/>
<proteinExistence type="predicted"/>
<dbReference type="InterPro" id="IPR046134">
    <property type="entry name" value="DUF6131"/>
</dbReference>
<organism evidence="2 3">
    <name type="scientific">Mycolicibacterium mucogenicum DSM 44124</name>
    <dbReference type="NCBI Taxonomy" id="1226753"/>
    <lineage>
        <taxon>Bacteria</taxon>
        <taxon>Bacillati</taxon>
        <taxon>Actinomycetota</taxon>
        <taxon>Actinomycetes</taxon>
        <taxon>Mycobacteriales</taxon>
        <taxon>Mycobacteriaceae</taxon>
        <taxon>Mycolicibacterium</taxon>
    </lineage>
</organism>
<sequence length="51" mass="5590">MIALGVVLLILGFVFNVYLLWVLGIVLVVVGAVFWLLGAAGHAVAGRRYWY</sequence>
<gene>
    <name evidence="2" type="ORF">C1S78_012805</name>
</gene>
<reference evidence="2 3" key="1">
    <citation type="journal article" date="2019" name="BMC Evol. Biol.">
        <title>Comparative genomics of Mycobacterium mucogenicum and Mycobacterium neoaurum clade members emphasizing tRNA and non-coding RNA.</title>
        <authorList>
            <person name="Behra P.R.K."/>
            <person name="Pettersson B.M.F."/>
            <person name="Das S."/>
            <person name="Dasgupta S."/>
            <person name="Kirsebom L.A."/>
        </authorList>
    </citation>
    <scope>NUCLEOTIDE SEQUENCE [LARGE SCALE GENOMIC DNA]</scope>
    <source>
        <strain evidence="2 3">DSM 44124</strain>
    </source>
</reference>
<evidence type="ECO:0000313" key="2">
    <source>
        <dbReference type="EMBL" id="QPG71730.1"/>
    </source>
</evidence>
<dbReference type="GeneID" id="76725798"/>
<evidence type="ECO:0000313" key="3">
    <source>
        <dbReference type="Proteomes" id="UP000309231"/>
    </source>
</evidence>
<name>A0A8E4RCQ5_MYCMU</name>
<dbReference type="Proteomes" id="UP000309231">
    <property type="component" value="Chromosome"/>
</dbReference>
<evidence type="ECO:0000256" key="1">
    <source>
        <dbReference type="SAM" id="Phobius"/>
    </source>
</evidence>
<keyword evidence="1" id="KW-1133">Transmembrane helix</keyword>
<accession>A0A8E4RCQ5</accession>
<reference evidence="2 3" key="2">
    <citation type="journal article" date="2019" name="Sci. Rep.">
        <title>Insight into the biology of Mycobacterium mucogenicum and Mycobacterium neoaurum clade members.</title>
        <authorList>
            <person name="Behra P.R.K."/>
            <person name="Pettersson B.M.F."/>
            <person name="Ramesh M."/>
            <person name="Dasgupta S."/>
            <person name="Kirsebom L.A."/>
        </authorList>
    </citation>
    <scope>NUCLEOTIDE SEQUENCE [LARGE SCALE GENOMIC DNA]</scope>
    <source>
        <strain evidence="2 3">DSM 44124</strain>
    </source>
</reference>
<keyword evidence="3" id="KW-1185">Reference proteome</keyword>
<dbReference type="AlphaFoldDB" id="A0A8E4RCQ5"/>
<protein>
    <submittedName>
        <fullName evidence="2">Uncharacterized protein</fullName>
    </submittedName>
</protein>
<dbReference type="EMBL" id="CP062008">
    <property type="protein sequence ID" value="QPG71730.1"/>
    <property type="molecule type" value="Genomic_DNA"/>
</dbReference>
<keyword evidence="1" id="KW-0472">Membrane</keyword>
<keyword evidence="1" id="KW-0812">Transmembrane</keyword>
<feature type="transmembrane region" description="Helical" evidence="1">
    <location>
        <begin position="6"/>
        <end position="38"/>
    </location>
</feature>